<protein>
    <submittedName>
        <fullName evidence="2">Helicase</fullName>
    </submittedName>
</protein>
<dbReference type="Proteomes" id="UP000229342">
    <property type="component" value="Unassembled WGS sequence"/>
</dbReference>
<evidence type="ECO:0000313" key="2">
    <source>
        <dbReference type="EMBL" id="PIQ68368.1"/>
    </source>
</evidence>
<keyword evidence="2" id="KW-0547">Nucleotide-binding</keyword>
<gene>
    <name evidence="2" type="ORF">COV91_04550</name>
</gene>
<name>A0A2H0KAT3_9BACT</name>
<dbReference type="EMBL" id="PCVG01000058">
    <property type="protein sequence ID" value="PIQ68368.1"/>
    <property type="molecule type" value="Genomic_DNA"/>
</dbReference>
<dbReference type="Gene3D" id="3.30.420.10">
    <property type="entry name" value="Ribonuclease H-like superfamily/Ribonuclease H"/>
    <property type="match status" value="1"/>
</dbReference>
<feature type="domain" description="YprB ribonuclease H-like" evidence="1">
    <location>
        <begin position="6"/>
        <end position="153"/>
    </location>
</feature>
<dbReference type="AlphaFoldDB" id="A0A2H0KAT3"/>
<dbReference type="InterPro" id="IPR012337">
    <property type="entry name" value="RNaseH-like_sf"/>
</dbReference>
<accession>A0A2H0KAT3</accession>
<organism evidence="2 3">
    <name type="scientific">Candidatus Taylorbacteria bacterium CG11_big_fil_rev_8_21_14_0_20_46_11</name>
    <dbReference type="NCBI Taxonomy" id="1975025"/>
    <lineage>
        <taxon>Bacteria</taxon>
        <taxon>Candidatus Tayloriibacteriota</taxon>
    </lineage>
</organism>
<dbReference type="InterPro" id="IPR036397">
    <property type="entry name" value="RNaseH_sf"/>
</dbReference>
<reference evidence="2 3" key="1">
    <citation type="submission" date="2017-09" db="EMBL/GenBank/DDBJ databases">
        <title>Depth-based differentiation of microbial function through sediment-hosted aquifers and enrichment of novel symbionts in the deep terrestrial subsurface.</title>
        <authorList>
            <person name="Probst A.J."/>
            <person name="Ladd B."/>
            <person name="Jarett J.K."/>
            <person name="Geller-Mcgrath D.E."/>
            <person name="Sieber C.M."/>
            <person name="Emerson J.B."/>
            <person name="Anantharaman K."/>
            <person name="Thomas B.C."/>
            <person name="Malmstrom R."/>
            <person name="Stieglmeier M."/>
            <person name="Klingl A."/>
            <person name="Woyke T."/>
            <person name="Ryan C.M."/>
            <person name="Banfield J.F."/>
        </authorList>
    </citation>
    <scope>NUCLEOTIDE SEQUENCE [LARGE SCALE GENOMIC DNA]</scope>
    <source>
        <strain evidence="2">CG11_big_fil_rev_8_21_14_0_20_46_11</strain>
    </source>
</reference>
<sequence>MRKVTFDIETTNFFTDTGSNDPASLTIACVCIHDSETDTYTSYYEEELSKLWPILEKTDLLIGYNSDHFDIPLLNKYYPGDLTGIKSLDLMKEIQKKLGRRIKLDSVASATLGKKKSADGSLANVWWRQGKKQEVVNYCIDDVKITKELYEYMAKHATVKYPDGKTVHEIAIDTKDWGTKKENVLTHTLPF</sequence>
<proteinExistence type="predicted"/>
<dbReference type="InterPro" id="IPR038720">
    <property type="entry name" value="YprB_RNase_H-like_dom"/>
</dbReference>
<keyword evidence="2" id="KW-0378">Hydrolase</keyword>
<dbReference type="SUPFAM" id="SSF53098">
    <property type="entry name" value="Ribonuclease H-like"/>
    <property type="match status" value="1"/>
</dbReference>
<dbReference type="GO" id="GO:0003676">
    <property type="term" value="F:nucleic acid binding"/>
    <property type="evidence" value="ECO:0007669"/>
    <property type="project" value="InterPro"/>
</dbReference>
<comment type="caution">
    <text evidence="2">The sequence shown here is derived from an EMBL/GenBank/DDBJ whole genome shotgun (WGS) entry which is preliminary data.</text>
</comment>
<dbReference type="GO" id="GO:0004386">
    <property type="term" value="F:helicase activity"/>
    <property type="evidence" value="ECO:0007669"/>
    <property type="project" value="UniProtKB-KW"/>
</dbReference>
<dbReference type="Pfam" id="PF13482">
    <property type="entry name" value="RNase_H_2"/>
    <property type="match status" value="1"/>
</dbReference>
<keyword evidence="2" id="KW-0067">ATP-binding</keyword>
<keyword evidence="2" id="KW-0347">Helicase</keyword>
<evidence type="ECO:0000313" key="3">
    <source>
        <dbReference type="Proteomes" id="UP000229342"/>
    </source>
</evidence>
<evidence type="ECO:0000259" key="1">
    <source>
        <dbReference type="Pfam" id="PF13482"/>
    </source>
</evidence>